<dbReference type="RefSeq" id="WP_071606237.1">
    <property type="nucleotide sequence ID" value="NZ_LAIR01000002.1"/>
</dbReference>
<dbReference type="STRING" id="1631356.VV01_00690"/>
<feature type="region of interest" description="Disordered" evidence="1">
    <location>
        <begin position="57"/>
        <end position="108"/>
    </location>
</feature>
<sequence>MGKLSFLVGLGAGYVLGARAGKQRYEQIKTQAGKVWENPSVQSKVGDVTEQVKAKAPAAKSAAGSAATKAASKVGLTDAGESGASGRHSSTDPAAPSSPPANGPQTLP</sequence>
<evidence type="ECO:0000256" key="1">
    <source>
        <dbReference type="SAM" id="MobiDB-lite"/>
    </source>
</evidence>
<dbReference type="OrthoDB" id="5125216at2"/>
<feature type="compositionally biased region" description="Pro residues" evidence="1">
    <location>
        <begin position="96"/>
        <end position="108"/>
    </location>
</feature>
<name>A0A0L6CDY7_9MICO</name>
<evidence type="ECO:0000313" key="2">
    <source>
        <dbReference type="EMBL" id="KNX36007.1"/>
    </source>
</evidence>
<evidence type="ECO:0000313" key="3">
    <source>
        <dbReference type="Proteomes" id="UP000037397"/>
    </source>
</evidence>
<organism evidence="2 3">
    <name type="scientific">Luteipulveratus halotolerans</name>
    <dbReference type="NCBI Taxonomy" id="1631356"/>
    <lineage>
        <taxon>Bacteria</taxon>
        <taxon>Bacillati</taxon>
        <taxon>Actinomycetota</taxon>
        <taxon>Actinomycetes</taxon>
        <taxon>Micrococcales</taxon>
        <taxon>Dermacoccaceae</taxon>
        <taxon>Luteipulveratus</taxon>
    </lineage>
</organism>
<dbReference type="EMBL" id="LAIR01000002">
    <property type="protein sequence ID" value="KNX36007.1"/>
    <property type="molecule type" value="Genomic_DNA"/>
</dbReference>
<protein>
    <recommendedName>
        <fullName evidence="4">Protoporphyrinogen oxidase</fullName>
    </recommendedName>
</protein>
<reference evidence="3" key="1">
    <citation type="submission" date="2015-03" db="EMBL/GenBank/DDBJ databases">
        <title>Luteipulveratus halotolerans sp. nov., a novel actinobacterium (Dermacoccaceae) from Sarawak, Malaysia.</title>
        <authorList>
            <person name="Juboi H."/>
            <person name="Basik A."/>
            <person name="Shamsul S.S."/>
            <person name="Arnold P."/>
            <person name="Schmitt E.K."/>
            <person name="Sanglier J.-J."/>
            <person name="Yeo T."/>
        </authorList>
    </citation>
    <scope>NUCLEOTIDE SEQUENCE [LARGE SCALE GENOMIC DNA]</scope>
    <source>
        <strain evidence="3">C296001</strain>
    </source>
</reference>
<evidence type="ECO:0008006" key="4">
    <source>
        <dbReference type="Google" id="ProtNLM"/>
    </source>
</evidence>
<proteinExistence type="predicted"/>
<accession>A0A0L6CDY7</accession>
<dbReference type="AlphaFoldDB" id="A0A0L6CDY7"/>
<feature type="compositionally biased region" description="Low complexity" evidence="1">
    <location>
        <begin position="57"/>
        <end position="73"/>
    </location>
</feature>
<comment type="caution">
    <text evidence="2">The sequence shown here is derived from an EMBL/GenBank/DDBJ whole genome shotgun (WGS) entry which is preliminary data.</text>
</comment>
<dbReference type="Proteomes" id="UP000037397">
    <property type="component" value="Unassembled WGS sequence"/>
</dbReference>
<keyword evidence="3" id="KW-1185">Reference proteome</keyword>
<gene>
    <name evidence="2" type="ORF">VV01_00690</name>
</gene>